<dbReference type="InterPro" id="IPR020616">
    <property type="entry name" value="Thiolase_N"/>
</dbReference>
<accession>M2TP92</accession>
<feature type="active site" description="Proton acceptor" evidence="11">
    <location>
        <position position="387"/>
    </location>
</feature>
<evidence type="ECO:0000313" key="15">
    <source>
        <dbReference type="EMBL" id="EMD99115.1"/>
    </source>
</evidence>
<dbReference type="InterPro" id="IPR020610">
    <property type="entry name" value="Thiolase_AS"/>
</dbReference>
<feature type="active site" description="Proton acceptor" evidence="11">
    <location>
        <position position="357"/>
    </location>
</feature>
<evidence type="ECO:0000256" key="3">
    <source>
        <dbReference type="ARBA" id="ARBA00010982"/>
    </source>
</evidence>
<evidence type="ECO:0000256" key="10">
    <source>
        <dbReference type="ARBA" id="ARBA00048527"/>
    </source>
</evidence>
<keyword evidence="6 12" id="KW-0808">Transferase</keyword>
<name>M2TP92_STUST</name>
<dbReference type="InterPro" id="IPR020615">
    <property type="entry name" value="Thiolase_acyl_enz_int_AS"/>
</dbReference>
<dbReference type="FunFam" id="3.40.47.10:FF:000010">
    <property type="entry name" value="Acetyl-CoA acetyltransferase (Thiolase)"/>
    <property type="match status" value="1"/>
</dbReference>
<comment type="caution">
    <text evidence="15">The sequence shown here is derived from an EMBL/GenBank/DDBJ whole genome shotgun (WGS) entry which is preliminary data.</text>
</comment>
<dbReference type="PROSITE" id="PS00737">
    <property type="entry name" value="THIOLASE_2"/>
    <property type="match status" value="1"/>
</dbReference>
<dbReference type="Proteomes" id="UP000011700">
    <property type="component" value="Unassembled WGS sequence"/>
</dbReference>
<dbReference type="NCBIfam" id="NF006551">
    <property type="entry name" value="PRK09050.1"/>
    <property type="match status" value="1"/>
</dbReference>
<evidence type="ECO:0000256" key="6">
    <source>
        <dbReference type="ARBA" id="ARBA00022679"/>
    </source>
</evidence>
<evidence type="ECO:0000256" key="11">
    <source>
        <dbReference type="PIRSR" id="PIRSR000429-1"/>
    </source>
</evidence>
<dbReference type="InterPro" id="IPR020613">
    <property type="entry name" value="Thiolase_CS"/>
</dbReference>
<comment type="function">
    <text evidence="1">Catalyzes thiolytic cleavage of beta-ketoadipyl-CoA to succinyl-CoA and acetyl-CoA.</text>
</comment>
<feature type="domain" description="Thiolase C-terminal" evidence="14">
    <location>
        <begin position="276"/>
        <end position="400"/>
    </location>
</feature>
<dbReference type="EC" id="2.3.1.174" evidence="4"/>
<dbReference type="NCBIfam" id="TIGR01930">
    <property type="entry name" value="AcCoA-C-Actrans"/>
    <property type="match status" value="1"/>
</dbReference>
<dbReference type="InterPro" id="IPR016039">
    <property type="entry name" value="Thiolase-like"/>
</dbReference>
<dbReference type="GO" id="GO:0019619">
    <property type="term" value="P:3,4-dihydroxybenzoate catabolic process"/>
    <property type="evidence" value="ECO:0007669"/>
    <property type="project" value="InterPro"/>
</dbReference>
<dbReference type="PANTHER" id="PTHR18919">
    <property type="entry name" value="ACETYL-COA C-ACYLTRANSFERASE"/>
    <property type="match status" value="1"/>
</dbReference>
<evidence type="ECO:0000256" key="7">
    <source>
        <dbReference type="ARBA" id="ARBA00022797"/>
    </source>
</evidence>
<keyword evidence="8 12" id="KW-0012">Acyltransferase</keyword>
<dbReference type="AlphaFoldDB" id="M2TP92"/>
<evidence type="ECO:0000256" key="5">
    <source>
        <dbReference type="ARBA" id="ARBA00016181"/>
    </source>
</evidence>
<dbReference type="eggNOG" id="COG0183">
    <property type="taxonomic scope" value="Bacteria"/>
</dbReference>
<evidence type="ECO:0000256" key="9">
    <source>
        <dbReference type="ARBA" id="ARBA00041222"/>
    </source>
</evidence>
<keyword evidence="7" id="KW-0058">Aromatic hydrocarbons catabolism</keyword>
<sequence length="401" mass="41860">MSRDVFICDAVRTPIGRFGGVLAGVRSDDLAAIPLKALLERNPQLDPAAIDEVFMGSANQAGEDNRNVARMAALLAGLPDTVPGVTLNRLCASGMDAVGTAFRAIACGEMELAIAGGVESMSRAPYVMGKADTAFGRTQKIEDTTIGWRFINPKMKEMYGVDAMPQTADNVADEWQVSRDDQDAFALRSQQRAAAAQQSGFFAEEIVPVVIRGKKGETVVDTDEHPRADTTAEALARLKPVNGEGKTVTAGNASGVNDGAAAMILASAEAVQKYGLKPRARVLGMASAGVAPRVMGYGPVPAVRKLCERLNVAVGDFDVVELNEAFAAQGLAVTRDLGLPDDSPRVNPNGGAIALGHPLGMSGARLVLTAVHQLEKTGGRLGLAAMCVGVGQGLALVVERV</sequence>
<dbReference type="Pfam" id="PF00108">
    <property type="entry name" value="Thiolase_N"/>
    <property type="match status" value="1"/>
</dbReference>
<comment type="similarity">
    <text evidence="3 12">Belongs to the thiolase-like superfamily. Thiolase family.</text>
</comment>
<reference evidence="15 16" key="1">
    <citation type="journal article" date="2013" name="Genome Announc.">
        <title>Draft Genome of Pseudomonas stutzeri Strain NF13, a Nitrogen Fixer Isolated from the Galapagos Rift Hydrothermal Vent.</title>
        <authorList>
            <person name="Pena A."/>
            <person name="Busquets A."/>
            <person name="Gomila M."/>
            <person name="Mayol J."/>
            <person name="Bosch R."/>
            <person name="Nogales B."/>
            <person name="Garcia-Valdes E."/>
            <person name="Bennasar A."/>
            <person name="Lalucat J."/>
        </authorList>
    </citation>
    <scope>NUCLEOTIDE SEQUENCE [LARGE SCALE GENOMIC DNA]</scope>
    <source>
        <strain evidence="15 16">NF13</strain>
    </source>
</reference>
<dbReference type="SUPFAM" id="SSF53901">
    <property type="entry name" value="Thiolase-like"/>
    <property type="match status" value="2"/>
</dbReference>
<feature type="active site" description="Acyl-thioester intermediate" evidence="11">
    <location>
        <position position="91"/>
    </location>
</feature>
<evidence type="ECO:0000259" key="13">
    <source>
        <dbReference type="Pfam" id="PF00108"/>
    </source>
</evidence>
<gene>
    <name evidence="15" type="ORF">B381_16063</name>
</gene>
<dbReference type="EMBL" id="AOBS01000064">
    <property type="protein sequence ID" value="EMD99115.1"/>
    <property type="molecule type" value="Genomic_DNA"/>
</dbReference>
<dbReference type="Pfam" id="PF02803">
    <property type="entry name" value="Thiolase_C"/>
    <property type="match status" value="1"/>
</dbReference>
<dbReference type="InterPro" id="IPR002155">
    <property type="entry name" value="Thiolase"/>
</dbReference>
<dbReference type="PATRIC" id="fig|1212548.4.peg.3159"/>
<dbReference type="PROSITE" id="PS00098">
    <property type="entry name" value="THIOLASE_1"/>
    <property type="match status" value="1"/>
</dbReference>
<feature type="domain" description="Thiolase N-terminal" evidence="13">
    <location>
        <begin position="5"/>
        <end position="268"/>
    </location>
</feature>
<evidence type="ECO:0000313" key="16">
    <source>
        <dbReference type="Proteomes" id="UP000011700"/>
    </source>
</evidence>
<dbReference type="PANTHER" id="PTHR18919:SF107">
    <property type="entry name" value="ACETYL-COA ACETYLTRANSFERASE, CYTOSOLIC"/>
    <property type="match status" value="1"/>
</dbReference>
<dbReference type="PROSITE" id="PS00099">
    <property type="entry name" value="THIOLASE_3"/>
    <property type="match status" value="1"/>
</dbReference>
<dbReference type="NCBIfam" id="TIGR02430">
    <property type="entry name" value="pcaF"/>
    <property type="match status" value="1"/>
</dbReference>
<evidence type="ECO:0000259" key="14">
    <source>
        <dbReference type="Pfam" id="PF02803"/>
    </source>
</evidence>
<evidence type="ECO:0000256" key="1">
    <source>
        <dbReference type="ARBA" id="ARBA00003720"/>
    </source>
</evidence>
<evidence type="ECO:0000256" key="2">
    <source>
        <dbReference type="ARBA" id="ARBA00005071"/>
    </source>
</evidence>
<organism evidence="15 16">
    <name type="scientific">Stutzerimonas stutzeri NF13</name>
    <dbReference type="NCBI Taxonomy" id="1212548"/>
    <lineage>
        <taxon>Bacteria</taxon>
        <taxon>Pseudomonadati</taxon>
        <taxon>Pseudomonadota</taxon>
        <taxon>Gammaproteobacteria</taxon>
        <taxon>Pseudomonadales</taxon>
        <taxon>Pseudomonadaceae</taxon>
        <taxon>Stutzerimonas</taxon>
    </lineage>
</organism>
<evidence type="ECO:0000256" key="12">
    <source>
        <dbReference type="RuleBase" id="RU003557"/>
    </source>
</evidence>
<dbReference type="RefSeq" id="WP_003302328.1">
    <property type="nucleotide sequence ID" value="NZ_AOBS01000064.1"/>
</dbReference>
<evidence type="ECO:0000256" key="8">
    <source>
        <dbReference type="ARBA" id="ARBA00023315"/>
    </source>
</evidence>
<dbReference type="PIRSF" id="PIRSF000429">
    <property type="entry name" value="Ac-CoA_Ac_transf"/>
    <property type="match status" value="1"/>
</dbReference>
<dbReference type="OrthoDB" id="9764638at2"/>
<protein>
    <recommendedName>
        <fullName evidence="5">Beta-ketoadipyl-CoA thiolase</fullName>
        <ecNumber evidence="4">2.3.1.174</ecNumber>
    </recommendedName>
    <alternativeName>
        <fullName evidence="9">3-oxoadipyl-CoA thiolase</fullName>
    </alternativeName>
</protein>
<comment type="catalytic activity">
    <reaction evidence="10">
        <text>succinyl-CoA + acetyl-CoA = 3-oxoadipyl-CoA + CoA</text>
        <dbReference type="Rhea" id="RHEA:19481"/>
        <dbReference type="ChEBI" id="CHEBI:57287"/>
        <dbReference type="ChEBI" id="CHEBI:57288"/>
        <dbReference type="ChEBI" id="CHEBI:57292"/>
        <dbReference type="ChEBI" id="CHEBI:57348"/>
        <dbReference type="EC" id="2.3.1.174"/>
    </reaction>
</comment>
<proteinExistence type="inferred from homology"/>
<dbReference type="Gene3D" id="3.40.47.10">
    <property type="match status" value="1"/>
</dbReference>
<dbReference type="InterPro" id="IPR020617">
    <property type="entry name" value="Thiolase_C"/>
</dbReference>
<evidence type="ECO:0000256" key="4">
    <source>
        <dbReference type="ARBA" id="ARBA00012233"/>
    </source>
</evidence>
<dbReference type="GO" id="GO:0033812">
    <property type="term" value="F:3-oxoadipyl-CoA thiolase activity"/>
    <property type="evidence" value="ECO:0007669"/>
    <property type="project" value="UniProtKB-EC"/>
</dbReference>
<dbReference type="CDD" id="cd00751">
    <property type="entry name" value="thiolase"/>
    <property type="match status" value="1"/>
</dbReference>
<dbReference type="InterPro" id="IPR012793">
    <property type="entry name" value="PcaF"/>
</dbReference>
<comment type="pathway">
    <text evidence="2">Aromatic compound metabolism; beta-ketoadipate pathway; acetyl-CoA and succinyl-CoA from 3-oxoadipate: step 2/2.</text>
</comment>